<reference evidence="13" key="2">
    <citation type="submission" date="2020-11" db="EMBL/GenBank/DDBJ databases">
        <authorList>
            <person name="Cecchin M."/>
            <person name="Marcolungo L."/>
            <person name="Rossato M."/>
            <person name="Girolomoni L."/>
            <person name="Cosentino E."/>
            <person name="Cuine S."/>
            <person name="Li-Beisson Y."/>
            <person name="Delledonne M."/>
            <person name="Ballottari M."/>
        </authorList>
    </citation>
    <scope>NUCLEOTIDE SEQUENCE</scope>
    <source>
        <strain evidence="13">211/11P</strain>
        <tissue evidence="13">Whole cell</tissue>
    </source>
</reference>
<evidence type="ECO:0000256" key="2">
    <source>
        <dbReference type="ARBA" id="ARBA00004687"/>
    </source>
</evidence>
<keyword evidence="10 11" id="KW-0472">Membrane</keyword>
<feature type="signal peptide" evidence="12">
    <location>
        <begin position="1"/>
        <end position="24"/>
    </location>
</feature>
<keyword evidence="7 11" id="KW-0812">Transmembrane</keyword>
<evidence type="ECO:0000313" key="14">
    <source>
        <dbReference type="Proteomes" id="UP001055712"/>
    </source>
</evidence>
<keyword evidence="14" id="KW-1185">Reference proteome</keyword>
<feature type="transmembrane region" description="Helical" evidence="11">
    <location>
        <begin position="198"/>
        <end position="225"/>
    </location>
</feature>
<keyword evidence="9 11" id="KW-1133">Transmembrane helix</keyword>
<dbReference type="GO" id="GO:0005789">
    <property type="term" value="C:endoplasmic reticulum membrane"/>
    <property type="evidence" value="ECO:0007669"/>
    <property type="project" value="UniProtKB-SubCell"/>
</dbReference>
<gene>
    <name evidence="13" type="ORF">D9Q98_008124</name>
</gene>
<evidence type="ECO:0000256" key="4">
    <source>
        <dbReference type="ARBA" id="ARBA00022502"/>
    </source>
</evidence>
<comment type="caution">
    <text evidence="13">The sequence shown here is derived from an EMBL/GenBank/DDBJ whole genome shotgun (WGS) entry which is preliminary data.</text>
</comment>
<proteinExistence type="inferred from homology"/>
<dbReference type="GO" id="GO:0051751">
    <property type="term" value="F:alpha-1,4-mannosyltransferase activity"/>
    <property type="evidence" value="ECO:0007669"/>
    <property type="project" value="InterPro"/>
</dbReference>
<keyword evidence="8 11" id="KW-0256">Endoplasmic reticulum</keyword>
<feature type="transmembrane region" description="Helical" evidence="11">
    <location>
        <begin position="372"/>
        <end position="394"/>
    </location>
</feature>
<dbReference type="EC" id="2.4.1.-" evidence="11"/>
<evidence type="ECO:0000256" key="12">
    <source>
        <dbReference type="SAM" id="SignalP"/>
    </source>
</evidence>
<feature type="transmembrane region" description="Helical" evidence="11">
    <location>
        <begin position="102"/>
        <end position="123"/>
    </location>
</feature>
<dbReference type="PANTHER" id="PTHR12886">
    <property type="entry name" value="PIG-M MANNOSYLTRANSFERASE"/>
    <property type="match status" value="1"/>
</dbReference>
<dbReference type="SMR" id="A0A9D4YT92"/>
<dbReference type="OrthoDB" id="1741594at2759"/>
<evidence type="ECO:0000313" key="13">
    <source>
        <dbReference type="EMBL" id="KAI3424735.1"/>
    </source>
</evidence>
<feature type="chain" id="PRO_5038629607" description="GPI mannosyltransferase 1" evidence="12">
    <location>
        <begin position="25"/>
        <end position="415"/>
    </location>
</feature>
<dbReference type="GO" id="GO:0004376">
    <property type="term" value="F:GPI mannosyltransferase activity"/>
    <property type="evidence" value="ECO:0007669"/>
    <property type="project" value="InterPro"/>
</dbReference>
<keyword evidence="6 11" id="KW-0808">Transferase</keyword>
<keyword evidence="12" id="KW-0732">Signal</keyword>
<dbReference type="GO" id="GO:0006506">
    <property type="term" value="P:GPI anchor biosynthetic process"/>
    <property type="evidence" value="ECO:0007669"/>
    <property type="project" value="UniProtKB-KW"/>
</dbReference>
<accession>A0A9D4YT92</accession>
<name>A0A9D4YT92_CHLVU</name>
<evidence type="ECO:0000256" key="7">
    <source>
        <dbReference type="ARBA" id="ARBA00022692"/>
    </source>
</evidence>
<evidence type="ECO:0000256" key="10">
    <source>
        <dbReference type="ARBA" id="ARBA00023136"/>
    </source>
</evidence>
<comment type="caution">
    <text evidence="11">Lacks conserved residue(s) required for the propagation of feature annotation.</text>
</comment>
<keyword evidence="4 11" id="KW-0337">GPI-anchor biosynthesis</keyword>
<dbReference type="Pfam" id="PF05007">
    <property type="entry name" value="Mannosyl_trans"/>
    <property type="match status" value="1"/>
</dbReference>
<keyword evidence="5 11" id="KW-0328">Glycosyltransferase</keyword>
<evidence type="ECO:0000256" key="8">
    <source>
        <dbReference type="ARBA" id="ARBA00022824"/>
    </source>
</evidence>
<dbReference type="GO" id="GO:1990529">
    <property type="term" value="C:glycosylphosphatidylinositol-mannosyltransferase I complex"/>
    <property type="evidence" value="ECO:0007669"/>
    <property type="project" value="TreeGrafter"/>
</dbReference>
<feature type="transmembrane region" description="Helical" evidence="11">
    <location>
        <begin position="320"/>
        <end position="339"/>
    </location>
</feature>
<dbReference type="PANTHER" id="PTHR12886:SF0">
    <property type="entry name" value="GPI MANNOSYLTRANSFERASE 1"/>
    <property type="match status" value="1"/>
</dbReference>
<evidence type="ECO:0000256" key="9">
    <source>
        <dbReference type="ARBA" id="ARBA00022989"/>
    </source>
</evidence>
<evidence type="ECO:0000256" key="5">
    <source>
        <dbReference type="ARBA" id="ARBA00022676"/>
    </source>
</evidence>
<comment type="subcellular location">
    <subcellularLocation>
        <location evidence="1 11">Endoplasmic reticulum membrane</location>
        <topology evidence="1 11">Multi-pass membrane protein</topology>
    </subcellularLocation>
</comment>
<dbReference type="InterPro" id="IPR007704">
    <property type="entry name" value="PIG-M"/>
</dbReference>
<feature type="transmembrane region" description="Helical" evidence="11">
    <location>
        <begin position="129"/>
        <end position="148"/>
    </location>
</feature>
<dbReference type="AlphaFoldDB" id="A0A9D4YT92"/>
<evidence type="ECO:0000256" key="6">
    <source>
        <dbReference type="ARBA" id="ARBA00022679"/>
    </source>
</evidence>
<evidence type="ECO:0000256" key="1">
    <source>
        <dbReference type="ARBA" id="ARBA00004477"/>
    </source>
</evidence>
<dbReference type="Proteomes" id="UP001055712">
    <property type="component" value="Unassembled WGS sequence"/>
</dbReference>
<evidence type="ECO:0000256" key="3">
    <source>
        <dbReference type="ARBA" id="ARBA00011071"/>
    </source>
</evidence>
<comment type="function">
    <text evidence="11">Catalytic subunit of the glycosylphosphatidylinositol-mannosyltransferase I complex which catalyzes the transfer of the first mannose, via an alpha-1,4 bond from a dolichol-phosphate-mannose (Dol-P-Man) to the glucosaminyl acyl phosphatidylinositol (GlcN-(acyl)PI) intermediate to generate alpha-D-Man-(1-&gt;4)-alpha-D-GlcN-(1-&gt;6)-(1-radyl,2-acyl-sn-glycero-3-phospho)-2-acyl-inositol and participates in the sixth step of the glycosylphosphatidylinositol-anchor biosynthesis.</text>
</comment>
<organism evidence="13 14">
    <name type="scientific">Chlorella vulgaris</name>
    <name type="common">Green alga</name>
    <dbReference type="NCBI Taxonomy" id="3077"/>
    <lineage>
        <taxon>Eukaryota</taxon>
        <taxon>Viridiplantae</taxon>
        <taxon>Chlorophyta</taxon>
        <taxon>core chlorophytes</taxon>
        <taxon>Trebouxiophyceae</taxon>
        <taxon>Chlorellales</taxon>
        <taxon>Chlorellaceae</taxon>
        <taxon>Chlorella clade</taxon>
        <taxon>Chlorella</taxon>
    </lineage>
</organism>
<protein>
    <recommendedName>
        <fullName evidence="11">GPI mannosyltransferase 1</fullName>
        <ecNumber evidence="11">2.4.1.-</ecNumber>
    </recommendedName>
    <alternativeName>
        <fullName evidence="11">GPI mannosyltransferase I</fullName>
    </alternativeName>
</protein>
<dbReference type="EMBL" id="SIDB01000012">
    <property type="protein sequence ID" value="KAI3424735.1"/>
    <property type="molecule type" value="Genomic_DNA"/>
</dbReference>
<comment type="pathway">
    <text evidence="2 11">Glycolipid biosynthesis; glycosylphosphatidylinositol-anchor biosynthesis.</text>
</comment>
<reference evidence="13" key="1">
    <citation type="journal article" date="2019" name="Plant J.">
        <title>Chlorella vulgaris genome assembly and annotation reveals the molecular basis for metabolic acclimation to high light conditions.</title>
        <authorList>
            <person name="Cecchin M."/>
            <person name="Marcolungo L."/>
            <person name="Rossato M."/>
            <person name="Girolomoni L."/>
            <person name="Cosentino E."/>
            <person name="Cuine S."/>
            <person name="Li-Beisson Y."/>
            <person name="Delledonne M."/>
            <person name="Ballottari M."/>
        </authorList>
    </citation>
    <scope>NUCLEOTIDE SEQUENCE</scope>
    <source>
        <strain evidence="13">211/11P</strain>
    </source>
</reference>
<sequence length="415" mass="45171">MLLQLGLAVRAVLLLVGAWQDAHGQVKFTDIDYEVVTDGAARMAQGGSPFERSTYRYTPLLAAALVPNVTLHKAFGKLLFCAADLLAAWMFRLLLRRRGASSLLQAAGVALWLLSPFTVTISTRGNGEALVACMLLAMLLALNSGHLVPAAALFGLAVHWRLYPIVFSLPLLRHFALLRQQSLKRQQQAGPPQQPRALLAAAVGGLVSPAGVAFGAVSGAVFLALGMACYRLYGWPFLHETYLYHARRTDPRHNFSPYFYPAYLSSSTAPGSDSWDVGWAFSAAQAVLQMAIGLSCASDLPFCFMLQTAVLVAFNKVSTAQYFVWYLSFLPLVLPDLATAPNRGRLMAAAAGWGAAMAHWLLWAYLLEFAGWRVHLAVWGASLAFLAAHVWLVCELVAAWRHKRDAALAVKQKSS</sequence>
<comment type="similarity">
    <text evidence="3 11">Belongs to the PIGM family.</text>
</comment>
<feature type="transmembrane region" description="Helical" evidence="11">
    <location>
        <begin position="346"/>
        <end position="366"/>
    </location>
</feature>
<evidence type="ECO:0000256" key="11">
    <source>
        <dbReference type="RuleBase" id="RU365064"/>
    </source>
</evidence>